<gene>
    <name evidence="4" type="primary">PDIL2-1</name>
    <name evidence="4" type="ORF">SNAT2548_LOCUS27098</name>
</gene>
<sequence>MLKYWHALVVQLLALTIREVRHTPLAPGVPVEVRTLVLAAFAYFGGDVEEECYRNLKAGQRILLWYEGDNVWHENIVGLVVGGEAKKDRSSSVDWDGVLVFHVDRMAGGPKKIGIQCQQLNFTKQPKSKKEEPAALTPGQAGGRKHRDAAATFMTLASAFATGHFMASLDLAKAFDHARPARALATMQWYGMPGKLTRAVQRIWGNQKRFLSWNGEICKDPIKVTSSIPQGDALSPWALNSLLAAPMRDILSKVPRTVLAVFLDDRSWGSATAAECKRVFGLWHLHTKALGLRENENKTQITHKSAKGRRQLLVHFPHDKLVKHLRALGASLGMGKADEKELERINKAMKAADKIHAAPVCAAKRAFTSAMSATSKAAYGWLSRGPALSVVSKLEVRLKRAGYNHLNASVPLAKLVVGHARDVRFTAGMQALSAAHRAVKLSGEALLDWNCTAGLHGVAVLTGALISPQCFEKMKRGEHADAVPCPFCGHQAADLRHVLWSCPKNGKPQGLTAKDALQERLAWPYGESAAQDWRQTLALFPPAFDAHGCGLRQRLHDDELGEVTLDELFGGRFVHRRLRPAHAAGALTAAGGVSDAPHARGPRAANFVETAPQDFVWLAAVTVWRWRSGREVELVRVEEATGYAERRRALFGVPHTAPPQDSILNRIKPGKKEDSGESASSEEVRTLWVDFDDQGERHKRWREVVTESYTPAYDEKPLEGPLTALHVMKHMERHGGDPRQWLGVWARTKHIEPTDRVYHELKVLTDCLYFSGTFDQVNIPALMGQEVVCRRIQAVVDAYMNPSRPSWENAKVFSGMGAPEDIISPSFRTYATKRNKDELELLQARIKVRELRGAPASTSEDGQGTGLSPLARSLVNSEGKGGRLQVKKHWYDDLNEAVNALNWMAGKGPARESLPSPMQHEVLLRMEGLAACQQPKEAVPTPEGLKALLRGGTPYDAKPTSETLASYQAELVSLPDDITKCPELSQVLHEHDRRFLEQTSELMLRPAEDLAEVEPIEPYWDPKLKFNRKEYHRLVRRLDGIGYFHYTTRPACSVGIFFVWKSSRTKLRLITDARRANQLFKAPPGVQLLSSEGFGKIELDVSAEVLGDPEAFSALEIFVGLSDIKDCYHRMKVPRWISRYFAWEAVPAKVLKMTGQELDGKVLGPLDPVYPCAGCLCQGWSWSLFFAQRANEQLCLSSRLLREASLVNDKSEPVVLKVGHVGGRLSEDSHVKQFFYVYVDNLGVIGHNKSKVESALGELQGIFNGLGLELHKSEVGSQGVEALGCVLDGSAKQSRLKPTRLWKVRQGILGLLRRGRCTGRALEVILGHCTFCALMCRPALSIFNSAYAFVRCGYMEVRPLWKTVVEELQCFRGILLLLCQEWARPWNTLVSSSDASLSGYGVCQAWWPRSEVERCGRISERSRFKRVGPHSARESALLKAGLGRQLKGGAALEALEQEGWRIEDSFPEIPAAGLRRELWCPKMWGAWRYREGILVLEARAALKGLKRVLLTKYGHSMRQLLLCDNLPCVLSFERGRSHNYAVLKILREYAAYCLARNVSVTMRWIPSELNIADEPSRLHDEEDSKLLIDLITEEWGSHGTKAYSNLGGSEPDWDSKCRDVWAPARAHRDCHTPADDAGESGQVRKQELPRTDLQLEEIEKKYRRRRAQNDLSESASTSSELRDEKRGVRGRVGRTRVRRALQKIVDAEMSGSTVLEMAAVTKPVRAHYKKRLQELSQFVEQGRLPFTTDKEIDDALVKLFNQAYLDGEGSHFGDYTIAALLDKVPEFGRLGSRKIPRAWRSLKGWRRLCPSRSRLAYPLAVWCAMSWRMVERGQVQMATFNLLQVSTYHRPNALLKLRKMGLVRPTNGITGSWSLITSLSETEDTSKTGTKDDSVMLDSSWLQFINPILEVLSRGRPMDLVWDFDYAEYLSVFQSCCQDLRIQLVPYQARHSGPSIDRAGGHRSQEEVRKRGGWVSRKSMDRYEKAGRLAATWKSLTFEVQLTCAMTERYIEEIMLGQSYPVITMPG</sequence>
<keyword evidence="5" id="KW-1185">Reference proteome</keyword>
<feature type="compositionally biased region" description="Polar residues" evidence="1">
    <location>
        <begin position="1669"/>
        <end position="1679"/>
    </location>
</feature>
<evidence type="ECO:0000256" key="1">
    <source>
        <dbReference type="SAM" id="MobiDB-lite"/>
    </source>
</evidence>
<feature type="region of interest" description="Disordered" evidence="1">
    <location>
        <begin position="124"/>
        <end position="144"/>
    </location>
</feature>
<evidence type="ECO:0000259" key="3">
    <source>
        <dbReference type="PROSITE" id="PS50878"/>
    </source>
</evidence>
<dbReference type="PROSITE" id="PS50878">
    <property type="entry name" value="RT_POL"/>
    <property type="match status" value="1"/>
</dbReference>
<dbReference type="Pfam" id="PF00078">
    <property type="entry name" value="RVT_1"/>
    <property type="match status" value="1"/>
</dbReference>
<dbReference type="PANTHER" id="PTHR33050">
    <property type="entry name" value="REVERSE TRANSCRIPTASE DOMAIN-CONTAINING PROTEIN"/>
    <property type="match status" value="1"/>
</dbReference>
<feature type="signal peptide" evidence="2">
    <location>
        <begin position="1"/>
        <end position="22"/>
    </location>
</feature>
<evidence type="ECO:0000313" key="4">
    <source>
        <dbReference type="EMBL" id="CAE7482692.1"/>
    </source>
</evidence>
<dbReference type="InterPro" id="IPR043502">
    <property type="entry name" value="DNA/RNA_pol_sf"/>
</dbReference>
<evidence type="ECO:0000256" key="2">
    <source>
        <dbReference type="SAM" id="SignalP"/>
    </source>
</evidence>
<organism evidence="4 5">
    <name type="scientific">Symbiodinium natans</name>
    <dbReference type="NCBI Taxonomy" id="878477"/>
    <lineage>
        <taxon>Eukaryota</taxon>
        <taxon>Sar</taxon>
        <taxon>Alveolata</taxon>
        <taxon>Dinophyceae</taxon>
        <taxon>Suessiales</taxon>
        <taxon>Symbiodiniaceae</taxon>
        <taxon>Symbiodinium</taxon>
    </lineage>
</organism>
<dbReference type="EMBL" id="CAJNDS010002454">
    <property type="protein sequence ID" value="CAE7482692.1"/>
    <property type="molecule type" value="Genomic_DNA"/>
</dbReference>
<reference evidence="4" key="1">
    <citation type="submission" date="2021-02" db="EMBL/GenBank/DDBJ databases">
        <authorList>
            <person name="Dougan E. K."/>
            <person name="Rhodes N."/>
            <person name="Thang M."/>
            <person name="Chan C."/>
        </authorList>
    </citation>
    <scope>NUCLEOTIDE SEQUENCE</scope>
</reference>
<keyword evidence="2" id="KW-0732">Signal</keyword>
<accession>A0A812SLK4</accession>
<feature type="region of interest" description="Disordered" evidence="1">
    <location>
        <begin position="1629"/>
        <end position="1688"/>
    </location>
</feature>
<proteinExistence type="predicted"/>
<evidence type="ECO:0000313" key="5">
    <source>
        <dbReference type="Proteomes" id="UP000604046"/>
    </source>
</evidence>
<dbReference type="SUPFAM" id="SSF56672">
    <property type="entry name" value="DNA/RNA polymerases"/>
    <property type="match status" value="2"/>
</dbReference>
<dbReference type="InterPro" id="IPR052055">
    <property type="entry name" value="Hepadnavirus_pol/RT"/>
</dbReference>
<feature type="chain" id="PRO_5032793862" evidence="2">
    <location>
        <begin position="23"/>
        <end position="2027"/>
    </location>
</feature>
<protein>
    <submittedName>
        <fullName evidence="4">PDIL2-1 protein</fullName>
    </submittedName>
</protein>
<name>A0A812SLK4_9DINO</name>
<dbReference type="Proteomes" id="UP000604046">
    <property type="component" value="Unassembled WGS sequence"/>
</dbReference>
<comment type="caution">
    <text evidence="4">The sequence shown here is derived from an EMBL/GenBank/DDBJ whole genome shotgun (WGS) entry which is preliminary data.</text>
</comment>
<dbReference type="PANTHER" id="PTHR33050:SF7">
    <property type="entry name" value="RIBONUCLEASE H"/>
    <property type="match status" value="1"/>
</dbReference>
<dbReference type="OrthoDB" id="413898at2759"/>
<feature type="region of interest" description="Disordered" evidence="1">
    <location>
        <begin position="660"/>
        <end position="681"/>
    </location>
</feature>
<dbReference type="InterPro" id="IPR000477">
    <property type="entry name" value="RT_dom"/>
</dbReference>
<feature type="domain" description="Reverse transcriptase" evidence="3">
    <location>
        <begin position="84"/>
        <end position="332"/>
    </location>
</feature>